<sequence>MPLHSPLSSSWAISLLSTLLFSKVTAQSYALVDDYSPQNWFDKFDFFTAGDPTNGFVQYVNESVAAANGLIGISKTGDRVYMGVDHTNTYNVNGPGRPSVRVHSKNLYNHGLFILDLNHMPVGCGAWPAWWTLGQSDPWPQGGEIDIIEGVNKNLNNTNKIYTGTGCSITGIGQTAIADSFNCANGCGSASTRTDSYGAGFNEGNGGVYAMEWTSQWIRVWFFPRSDVPSSIATSFPDISEFGIPMANFQGGCNIDNHFRNHTIIFDITFCGDWAGPTFGRYEGCPMTSNNAWTSCNNFVANSPKSFANAYWDINSMRAVSGNLLGCCTS</sequence>
<protein>
    <submittedName>
        <fullName evidence="3">Concanavalin A-like lectin/glucanase domain-containing protein</fullName>
    </submittedName>
</protein>
<dbReference type="Gene3D" id="2.60.120.200">
    <property type="match status" value="1"/>
</dbReference>
<reference evidence="3 4" key="1">
    <citation type="journal article" date="2021" name="Nat. Commun.">
        <title>Genetic determinants of endophytism in the Arabidopsis root mycobiome.</title>
        <authorList>
            <person name="Mesny F."/>
            <person name="Miyauchi S."/>
            <person name="Thiergart T."/>
            <person name="Pickel B."/>
            <person name="Atanasova L."/>
            <person name="Karlsson M."/>
            <person name="Huettel B."/>
            <person name="Barry K.W."/>
            <person name="Haridas S."/>
            <person name="Chen C."/>
            <person name="Bauer D."/>
            <person name="Andreopoulos W."/>
            <person name="Pangilinan J."/>
            <person name="LaButti K."/>
            <person name="Riley R."/>
            <person name="Lipzen A."/>
            <person name="Clum A."/>
            <person name="Drula E."/>
            <person name="Henrissat B."/>
            <person name="Kohler A."/>
            <person name="Grigoriev I.V."/>
            <person name="Martin F.M."/>
            <person name="Hacquard S."/>
        </authorList>
    </citation>
    <scope>NUCLEOTIDE SEQUENCE [LARGE SCALE GENOMIC DNA]</scope>
    <source>
        <strain evidence="3 4">MPI-SDFR-AT-0080</strain>
    </source>
</reference>
<keyword evidence="1" id="KW-0732">Signal</keyword>
<dbReference type="InterPro" id="IPR000757">
    <property type="entry name" value="Beta-glucanase-like"/>
</dbReference>
<evidence type="ECO:0000313" key="3">
    <source>
        <dbReference type="EMBL" id="KAH7060766.1"/>
    </source>
</evidence>
<organism evidence="3 4">
    <name type="scientific">Macrophomina phaseolina</name>
    <dbReference type="NCBI Taxonomy" id="35725"/>
    <lineage>
        <taxon>Eukaryota</taxon>
        <taxon>Fungi</taxon>
        <taxon>Dikarya</taxon>
        <taxon>Ascomycota</taxon>
        <taxon>Pezizomycotina</taxon>
        <taxon>Dothideomycetes</taxon>
        <taxon>Dothideomycetes incertae sedis</taxon>
        <taxon>Botryosphaeriales</taxon>
        <taxon>Botryosphaeriaceae</taxon>
        <taxon>Macrophomina</taxon>
    </lineage>
</organism>
<dbReference type="PANTHER" id="PTHR10963:SF24">
    <property type="entry name" value="GLYCOSIDASE C21B10.07-RELATED"/>
    <property type="match status" value="1"/>
</dbReference>
<feature type="chain" id="PRO_5045238885" evidence="1">
    <location>
        <begin position="27"/>
        <end position="330"/>
    </location>
</feature>
<dbReference type="InterPro" id="IPR050546">
    <property type="entry name" value="Glycosyl_Hydrlase_16"/>
</dbReference>
<dbReference type="CDD" id="cd02181">
    <property type="entry name" value="GH16_fungal_Lam16A_glucanase"/>
    <property type="match status" value="1"/>
</dbReference>
<gene>
    <name evidence="3" type="ORF">B0J12DRAFT_708504</name>
</gene>
<evidence type="ECO:0000256" key="1">
    <source>
        <dbReference type="SAM" id="SignalP"/>
    </source>
</evidence>
<dbReference type="Pfam" id="PF26113">
    <property type="entry name" value="GH16_XgeA"/>
    <property type="match status" value="1"/>
</dbReference>
<evidence type="ECO:0000259" key="2">
    <source>
        <dbReference type="PROSITE" id="PS51762"/>
    </source>
</evidence>
<dbReference type="Proteomes" id="UP000774617">
    <property type="component" value="Unassembled WGS sequence"/>
</dbReference>
<proteinExistence type="predicted"/>
<feature type="signal peptide" evidence="1">
    <location>
        <begin position="1"/>
        <end position="26"/>
    </location>
</feature>
<dbReference type="PANTHER" id="PTHR10963">
    <property type="entry name" value="GLYCOSYL HYDROLASE-RELATED"/>
    <property type="match status" value="1"/>
</dbReference>
<dbReference type="SUPFAM" id="SSF49899">
    <property type="entry name" value="Concanavalin A-like lectins/glucanases"/>
    <property type="match status" value="1"/>
</dbReference>
<comment type="caution">
    <text evidence="3">The sequence shown here is derived from an EMBL/GenBank/DDBJ whole genome shotgun (WGS) entry which is preliminary data.</text>
</comment>
<dbReference type="PROSITE" id="PS51762">
    <property type="entry name" value="GH16_2"/>
    <property type="match status" value="1"/>
</dbReference>
<dbReference type="EMBL" id="JAGTJR010000005">
    <property type="protein sequence ID" value="KAH7060766.1"/>
    <property type="molecule type" value="Genomic_DNA"/>
</dbReference>
<name>A0ABQ8GM91_9PEZI</name>
<evidence type="ECO:0000313" key="4">
    <source>
        <dbReference type="Proteomes" id="UP000774617"/>
    </source>
</evidence>
<feature type="domain" description="GH16" evidence="2">
    <location>
        <begin position="9"/>
        <end position="283"/>
    </location>
</feature>
<accession>A0ABQ8GM91</accession>
<dbReference type="InterPro" id="IPR013320">
    <property type="entry name" value="ConA-like_dom_sf"/>
</dbReference>
<keyword evidence="4" id="KW-1185">Reference proteome</keyword>